<accession>A0A6C1B7D2</accession>
<evidence type="ECO:0000256" key="2">
    <source>
        <dbReference type="HAMAP-Rule" id="MF_00489"/>
    </source>
</evidence>
<evidence type="ECO:0000256" key="1">
    <source>
        <dbReference type="ARBA" id="ARBA00008522"/>
    </source>
</evidence>
<organism evidence="3 4">
    <name type="scientific">Nitrogeniibacter mangrovi</name>
    <dbReference type="NCBI Taxonomy" id="2016596"/>
    <lineage>
        <taxon>Bacteria</taxon>
        <taxon>Pseudomonadati</taxon>
        <taxon>Pseudomonadota</taxon>
        <taxon>Betaproteobacteria</taxon>
        <taxon>Rhodocyclales</taxon>
        <taxon>Zoogloeaceae</taxon>
        <taxon>Nitrogeniibacter</taxon>
    </lineage>
</organism>
<dbReference type="RefSeq" id="WP_173768411.1">
    <property type="nucleotide sequence ID" value="NZ_CP048836.1"/>
</dbReference>
<sequence>MRIWIDADACPVAIRNVVFRAAERVQVHTTLVANQLIRLPPSRWVRAVQVESGFDVADDYIAARVEAGDLVVTGDIPLAAQVVEAGAVALEARGTFYTRENIREALAMRDFMAELRDTGQVSGGPAALSKTDVQAFANGLDRFLARHRASTGKGAS</sequence>
<evidence type="ECO:0000313" key="4">
    <source>
        <dbReference type="Proteomes" id="UP000501991"/>
    </source>
</evidence>
<reference evidence="3 4" key="1">
    <citation type="submission" date="2020-02" db="EMBL/GenBank/DDBJ databases">
        <title>Nitrogenibacter mangrovi gen. nov., sp. nov. isolated from mangrove sediment, a denitrifying betaproteobacterium.</title>
        <authorList>
            <person name="Liao H."/>
            <person name="Tian Y."/>
        </authorList>
    </citation>
    <scope>NUCLEOTIDE SEQUENCE [LARGE SCALE GENOMIC DNA]</scope>
    <source>
        <strain evidence="3 4">M9-3-2</strain>
    </source>
</reference>
<dbReference type="NCBIfam" id="NF001095">
    <property type="entry name" value="PRK00124.1"/>
    <property type="match status" value="1"/>
</dbReference>
<proteinExistence type="inferred from homology"/>
<comment type="similarity">
    <text evidence="1 2">Belongs to the UPF0178 family.</text>
</comment>
<dbReference type="PANTHER" id="PTHR35146">
    <property type="entry name" value="UPF0178 PROTEIN YAII"/>
    <property type="match status" value="1"/>
</dbReference>
<evidence type="ECO:0000313" key="3">
    <source>
        <dbReference type="EMBL" id="QID19621.1"/>
    </source>
</evidence>
<dbReference type="CDD" id="cd18720">
    <property type="entry name" value="PIN_YqxD-like"/>
    <property type="match status" value="1"/>
</dbReference>
<dbReference type="PANTHER" id="PTHR35146:SF1">
    <property type="entry name" value="UPF0178 PROTEIN YAII"/>
    <property type="match status" value="1"/>
</dbReference>
<dbReference type="AlphaFoldDB" id="A0A6C1B7D2"/>
<dbReference type="InterPro" id="IPR003791">
    <property type="entry name" value="UPF0178"/>
</dbReference>
<protein>
    <recommendedName>
        <fullName evidence="2">UPF0178 protein G3580_19570</fullName>
    </recommendedName>
</protein>
<name>A0A6C1B7D2_9RHOO</name>
<dbReference type="Proteomes" id="UP000501991">
    <property type="component" value="Chromosome"/>
</dbReference>
<dbReference type="KEGG" id="azq:G3580_19570"/>
<dbReference type="Pfam" id="PF02639">
    <property type="entry name" value="DUF188"/>
    <property type="match status" value="1"/>
</dbReference>
<dbReference type="HAMAP" id="MF_00489">
    <property type="entry name" value="UPF0178"/>
    <property type="match status" value="1"/>
</dbReference>
<gene>
    <name evidence="3" type="ORF">G3580_19570</name>
</gene>
<dbReference type="EMBL" id="CP048836">
    <property type="protein sequence ID" value="QID19621.1"/>
    <property type="molecule type" value="Genomic_DNA"/>
</dbReference>
<keyword evidence="4" id="KW-1185">Reference proteome</keyword>